<keyword evidence="1" id="KW-1133">Transmembrane helix</keyword>
<comment type="caution">
    <text evidence="2">The sequence shown here is derived from an EMBL/GenBank/DDBJ whole genome shotgun (WGS) entry which is preliminary data.</text>
</comment>
<keyword evidence="3" id="KW-1185">Reference proteome</keyword>
<reference evidence="2 3" key="1">
    <citation type="journal article" name="Nat. Commun.">
        <title>Undinarchaeota illuminate DPANN phylogeny and the impact of gene transfer on archaeal evolution.</title>
        <authorList>
            <person name="Dombrowski N."/>
            <person name="Williams T.A."/>
            <person name="Sun J."/>
            <person name="Woodcroft B.J."/>
            <person name="Lee J.H."/>
            <person name="Minh B.Q."/>
            <person name="Rinke C."/>
            <person name="Spang A."/>
        </authorList>
    </citation>
    <scope>NUCLEOTIDE SEQUENCE [LARGE SCALE GENOMIC DNA]</scope>
    <source>
        <strain evidence="2">MAG_bin1129</strain>
    </source>
</reference>
<feature type="transmembrane region" description="Helical" evidence="1">
    <location>
        <begin position="73"/>
        <end position="94"/>
    </location>
</feature>
<sequence length="168" mass="19478">MVICIVALLVFGIAGIFSATHRKMFYQALHCLKRNIMLRPCETGFDRKLKYSIARRVYKFPRLHDFVYRHFNLFSWLLVILLFGSLFVSARGLYYLATEKTCDPNNPEGCPLSKIAGYNKTQGNCEVNIAAEIKSNLCEVPPGYTNESWYEHMSHHPDRYKECLKNET</sequence>
<keyword evidence="1" id="KW-0472">Membrane</keyword>
<keyword evidence="1" id="KW-0812">Transmembrane</keyword>
<gene>
    <name evidence="2" type="ORF">H1016_01725</name>
</gene>
<evidence type="ECO:0000256" key="1">
    <source>
        <dbReference type="SAM" id="Phobius"/>
    </source>
</evidence>
<dbReference type="Proteomes" id="UP000646946">
    <property type="component" value="Unassembled WGS sequence"/>
</dbReference>
<proteinExistence type="predicted"/>
<organism evidence="2 3">
    <name type="scientific">Candidatus Naiadarchaeum limnaeum</name>
    <dbReference type="NCBI Taxonomy" id="2756139"/>
    <lineage>
        <taxon>Archaea</taxon>
        <taxon>Candidatus Undinarchaeota</taxon>
        <taxon>Candidatus Undinarchaeia</taxon>
        <taxon>Candidatus Naiadarchaeales</taxon>
        <taxon>Candidatus Naiadarchaeaceae</taxon>
        <taxon>Candidatus Naiadarchaeum</taxon>
    </lineage>
</organism>
<evidence type="ECO:0000313" key="2">
    <source>
        <dbReference type="EMBL" id="HIK00238.1"/>
    </source>
</evidence>
<dbReference type="EMBL" id="DVAB01000017">
    <property type="protein sequence ID" value="HIK00238.1"/>
    <property type="molecule type" value="Genomic_DNA"/>
</dbReference>
<evidence type="ECO:0000313" key="3">
    <source>
        <dbReference type="Proteomes" id="UP000646946"/>
    </source>
</evidence>
<accession>A0A832V103</accession>
<protein>
    <submittedName>
        <fullName evidence="2">Uncharacterized protein</fullName>
    </submittedName>
</protein>
<name>A0A832V103_9ARCH</name>
<dbReference type="AlphaFoldDB" id="A0A832V103"/>